<organism evidence="2 3">
    <name type="scientific">Araneus ventricosus</name>
    <name type="common">Orbweaver spider</name>
    <name type="synonym">Epeira ventricosa</name>
    <dbReference type="NCBI Taxonomy" id="182803"/>
    <lineage>
        <taxon>Eukaryota</taxon>
        <taxon>Metazoa</taxon>
        <taxon>Ecdysozoa</taxon>
        <taxon>Arthropoda</taxon>
        <taxon>Chelicerata</taxon>
        <taxon>Arachnida</taxon>
        <taxon>Araneae</taxon>
        <taxon>Araneomorphae</taxon>
        <taxon>Entelegynae</taxon>
        <taxon>Araneoidea</taxon>
        <taxon>Araneidae</taxon>
        <taxon>Araneus</taxon>
    </lineage>
</organism>
<feature type="compositionally biased region" description="Polar residues" evidence="1">
    <location>
        <begin position="45"/>
        <end position="55"/>
    </location>
</feature>
<protein>
    <submittedName>
        <fullName evidence="2">Uncharacterized protein</fullName>
    </submittedName>
</protein>
<gene>
    <name evidence="2" type="ORF">AVEN_175816_1</name>
</gene>
<name>A0A4Y2F108_ARAVE</name>
<dbReference type="AlphaFoldDB" id="A0A4Y2F108"/>
<proteinExistence type="predicted"/>
<evidence type="ECO:0000313" key="3">
    <source>
        <dbReference type="Proteomes" id="UP000499080"/>
    </source>
</evidence>
<keyword evidence="3" id="KW-1185">Reference proteome</keyword>
<comment type="caution">
    <text evidence="2">The sequence shown here is derived from an EMBL/GenBank/DDBJ whole genome shotgun (WGS) entry which is preliminary data.</text>
</comment>
<feature type="region of interest" description="Disordered" evidence="1">
    <location>
        <begin position="27"/>
        <end position="57"/>
    </location>
</feature>
<reference evidence="2 3" key="1">
    <citation type="journal article" date="2019" name="Sci. Rep.">
        <title>Orb-weaving spider Araneus ventricosus genome elucidates the spidroin gene catalogue.</title>
        <authorList>
            <person name="Kono N."/>
            <person name="Nakamura H."/>
            <person name="Ohtoshi R."/>
            <person name="Moran D.A.P."/>
            <person name="Shinohara A."/>
            <person name="Yoshida Y."/>
            <person name="Fujiwara M."/>
            <person name="Mori M."/>
            <person name="Tomita M."/>
            <person name="Arakawa K."/>
        </authorList>
    </citation>
    <scope>NUCLEOTIDE SEQUENCE [LARGE SCALE GENOMIC DNA]</scope>
</reference>
<accession>A0A4Y2F108</accession>
<evidence type="ECO:0000256" key="1">
    <source>
        <dbReference type="SAM" id="MobiDB-lite"/>
    </source>
</evidence>
<sequence length="115" mass="13010">MTEISRSLSGSDVRRRAVLSSAAEDTDLLAARDARQRPARRSRRNTSGNWDTFFSTRARPPPPPVLLACFVFVGRRSGSQILKKNNTKMLEKPRKMDVTKSLMGSQDHWLVLPEK</sequence>
<dbReference type="Proteomes" id="UP000499080">
    <property type="component" value="Unassembled WGS sequence"/>
</dbReference>
<dbReference type="EMBL" id="BGPR01000779">
    <property type="protein sequence ID" value="GBM35212.1"/>
    <property type="molecule type" value="Genomic_DNA"/>
</dbReference>
<evidence type="ECO:0000313" key="2">
    <source>
        <dbReference type="EMBL" id="GBM35212.1"/>
    </source>
</evidence>